<dbReference type="Proteomes" id="UP000014975">
    <property type="component" value="Unassembled WGS sequence"/>
</dbReference>
<dbReference type="EMBL" id="ATHI01000001">
    <property type="protein sequence ID" value="EPR36190.1"/>
    <property type="molecule type" value="Genomic_DNA"/>
</dbReference>
<feature type="domain" description="Glycosyltransferase 2-like" evidence="1">
    <location>
        <begin position="8"/>
        <end position="56"/>
    </location>
</feature>
<comment type="caution">
    <text evidence="2">The sequence shown here is derived from an EMBL/GenBank/DDBJ whole genome shotgun (WGS) entry which is preliminary data.</text>
</comment>
<dbReference type="PANTHER" id="PTHR22916">
    <property type="entry name" value="GLYCOSYLTRANSFERASE"/>
    <property type="match status" value="1"/>
</dbReference>
<dbReference type="RefSeq" id="WP_020885604.1">
    <property type="nucleotide sequence ID" value="NZ_ATHI01000001.1"/>
</dbReference>
<dbReference type="STRING" id="1121439.dsat_1718"/>
<evidence type="ECO:0000259" key="1">
    <source>
        <dbReference type="Pfam" id="PF00535"/>
    </source>
</evidence>
<dbReference type="AlphaFoldDB" id="S7THU0"/>
<sequence>MSNAPRISAIVPTYNQAEYLWACLDSIWFQDYPDIEIIVVADPSPDNTSGLLAEYVRAVASDTVSHAARLEDDGTISRCVYPRYRAAGRTLIVQENETRLGHTPSYNKGFEMASGEYCTYVASDDICHPQMFSEMAAYLDRDEADFVYSDMFVVDDDMRVLREFRLPDYSFEDCFCDWYLCGVSKLYRRSLHERFGYFDNAYTANDHECFLRFALNGARFKHVPKVLYSVRSHDQRGRDVHGEESWKKLLAESSSLVRVAREHRKD</sequence>
<protein>
    <submittedName>
        <fullName evidence="2">Glycosyl transferase family 2</fullName>
    </submittedName>
</protein>
<dbReference type="InterPro" id="IPR001173">
    <property type="entry name" value="Glyco_trans_2-like"/>
</dbReference>
<dbReference type="PANTHER" id="PTHR22916:SF3">
    <property type="entry name" value="UDP-GLCNAC:BETAGAL BETA-1,3-N-ACETYLGLUCOSAMINYLTRANSFERASE-LIKE PROTEIN 1"/>
    <property type="match status" value="1"/>
</dbReference>
<organism evidence="2 3">
    <name type="scientific">Alkalidesulfovibrio alkalitolerans DSM 16529</name>
    <dbReference type="NCBI Taxonomy" id="1121439"/>
    <lineage>
        <taxon>Bacteria</taxon>
        <taxon>Pseudomonadati</taxon>
        <taxon>Thermodesulfobacteriota</taxon>
        <taxon>Desulfovibrionia</taxon>
        <taxon>Desulfovibrionales</taxon>
        <taxon>Desulfovibrionaceae</taxon>
        <taxon>Alkalidesulfovibrio</taxon>
    </lineage>
</organism>
<proteinExistence type="predicted"/>
<name>S7THU0_9BACT</name>
<reference evidence="2 3" key="1">
    <citation type="journal article" date="2013" name="Genome Announc.">
        <title>Draft genome sequences for three mercury-methylating, sulfate-reducing bacteria.</title>
        <authorList>
            <person name="Brown S.D."/>
            <person name="Hurt R.A.Jr."/>
            <person name="Gilmour C.C."/>
            <person name="Elias D.A."/>
        </authorList>
    </citation>
    <scope>NUCLEOTIDE SEQUENCE [LARGE SCALE GENOMIC DNA]</scope>
    <source>
        <strain evidence="2 3">DSM 16529</strain>
    </source>
</reference>
<dbReference type="InterPro" id="IPR029044">
    <property type="entry name" value="Nucleotide-diphossugar_trans"/>
</dbReference>
<dbReference type="PATRIC" id="fig|1121439.3.peg.103"/>
<accession>S7THU0</accession>
<dbReference type="eggNOG" id="COG1216">
    <property type="taxonomic scope" value="Bacteria"/>
</dbReference>
<feature type="domain" description="Glycosyltransferase 2-like" evidence="1">
    <location>
        <begin position="91"/>
        <end position="190"/>
    </location>
</feature>
<dbReference type="Gene3D" id="3.90.550.10">
    <property type="entry name" value="Spore Coat Polysaccharide Biosynthesis Protein SpsA, Chain A"/>
    <property type="match status" value="1"/>
</dbReference>
<dbReference type="OrthoDB" id="5379872at2"/>
<gene>
    <name evidence="2" type="ORF">dsat_1718</name>
</gene>
<dbReference type="Pfam" id="PF00535">
    <property type="entry name" value="Glycos_transf_2"/>
    <property type="match status" value="2"/>
</dbReference>
<keyword evidence="3" id="KW-1185">Reference proteome</keyword>
<keyword evidence="2" id="KW-0808">Transferase</keyword>
<evidence type="ECO:0000313" key="3">
    <source>
        <dbReference type="Proteomes" id="UP000014975"/>
    </source>
</evidence>
<dbReference type="GO" id="GO:0016758">
    <property type="term" value="F:hexosyltransferase activity"/>
    <property type="evidence" value="ECO:0007669"/>
    <property type="project" value="UniProtKB-ARBA"/>
</dbReference>
<dbReference type="SUPFAM" id="SSF53448">
    <property type="entry name" value="Nucleotide-diphospho-sugar transferases"/>
    <property type="match status" value="1"/>
</dbReference>
<evidence type="ECO:0000313" key="2">
    <source>
        <dbReference type="EMBL" id="EPR36190.1"/>
    </source>
</evidence>